<accession>A0A8T3V0Y2</accession>
<proteinExistence type="predicted"/>
<sequence length="330" mass="35806">MEPNEYYQPEKKHSAAEGVLIFVIVIVVLFVSLPFIMPTIQAALIPHYGQYVGNSTQGVVVSSSRIPVSIPPKSLFSVVLYVSNNINGNNAQNIHLCLDNLGIIMNQSPTCVLIPSLFAGGTLPEVFNLLSPPNSFYGNIPYTQELGYYITYPYSSIIAQPVEFISQSSELSGKYPSIQNAYNGSSGPVKLSTFSQGPATYTDSSTVQVSLANTGGEVLGFVTVYLAFNSSLLDIPNTNIYKLSSSPYCTQTSPFNVPGLKVLCVNETLGLNGLQLSYPVNLTSTEASNLLSSNPPYIELGGQFYVGARYTYETNGFFPLELQTETYNPQ</sequence>
<dbReference type="Proteomes" id="UP000718571">
    <property type="component" value="Unassembled WGS sequence"/>
</dbReference>
<dbReference type="EMBL" id="JADFAR010000025">
    <property type="protein sequence ID" value="MBE5728645.1"/>
    <property type="molecule type" value="Genomic_DNA"/>
</dbReference>
<evidence type="ECO:0000256" key="1">
    <source>
        <dbReference type="SAM" id="Phobius"/>
    </source>
</evidence>
<keyword evidence="1" id="KW-0812">Transmembrane</keyword>
<reference evidence="2 3" key="1">
    <citation type="submission" date="2020-09" db="EMBL/GenBank/DDBJ databases">
        <title>Genomic characterization of a novel Parvarchaeota family in acid mine drainage sediments.</title>
        <authorList>
            <person name="Luo Z.-H."/>
        </authorList>
    </citation>
    <scope>NUCLEOTIDE SEQUENCE [LARGE SCALE GENOMIC DNA]</scope>
    <source>
        <strain evidence="2">MAS1_bins.189</strain>
    </source>
</reference>
<organism evidence="2 3">
    <name type="scientific">Candidatus Acidifodinimicrobium mancum</name>
    <dbReference type="NCBI Taxonomy" id="2898728"/>
    <lineage>
        <taxon>Archaea</taxon>
        <taxon>Candidatus Parvarchaeota</taxon>
        <taxon>Candidatus Acidifodinimicrobiaceae</taxon>
        <taxon>Candidatus Acidifodinimicrobium</taxon>
    </lineage>
</organism>
<gene>
    <name evidence="2" type="ORF">IHE51_02180</name>
</gene>
<evidence type="ECO:0000313" key="3">
    <source>
        <dbReference type="Proteomes" id="UP000718571"/>
    </source>
</evidence>
<feature type="transmembrane region" description="Helical" evidence="1">
    <location>
        <begin position="18"/>
        <end position="37"/>
    </location>
</feature>
<keyword evidence="1" id="KW-1133">Transmembrane helix</keyword>
<name>A0A8T3V0Y2_9ARCH</name>
<protein>
    <submittedName>
        <fullName evidence="2">Uncharacterized protein</fullName>
    </submittedName>
</protein>
<evidence type="ECO:0000313" key="2">
    <source>
        <dbReference type="EMBL" id="MBE5728645.1"/>
    </source>
</evidence>
<dbReference type="AlphaFoldDB" id="A0A8T3V0Y2"/>
<comment type="caution">
    <text evidence="2">The sequence shown here is derived from an EMBL/GenBank/DDBJ whole genome shotgun (WGS) entry which is preliminary data.</text>
</comment>
<keyword evidence="1" id="KW-0472">Membrane</keyword>